<evidence type="ECO:0000313" key="4">
    <source>
        <dbReference type="EMBL" id="JAT67270.1"/>
    </source>
</evidence>
<organism evidence="4">
    <name type="scientific">Anthurium amnicola</name>
    <dbReference type="NCBI Taxonomy" id="1678845"/>
    <lineage>
        <taxon>Eukaryota</taxon>
        <taxon>Viridiplantae</taxon>
        <taxon>Streptophyta</taxon>
        <taxon>Embryophyta</taxon>
        <taxon>Tracheophyta</taxon>
        <taxon>Spermatophyta</taxon>
        <taxon>Magnoliopsida</taxon>
        <taxon>Liliopsida</taxon>
        <taxon>Araceae</taxon>
        <taxon>Pothoideae</taxon>
        <taxon>Potheae</taxon>
        <taxon>Anthurium</taxon>
    </lineage>
</organism>
<evidence type="ECO:0000256" key="1">
    <source>
        <dbReference type="ARBA" id="ARBA00007626"/>
    </source>
</evidence>
<dbReference type="InterPro" id="IPR002885">
    <property type="entry name" value="PPR_rpt"/>
</dbReference>
<dbReference type="NCBIfam" id="TIGR00756">
    <property type="entry name" value="PPR"/>
    <property type="match status" value="4"/>
</dbReference>
<gene>
    <name evidence="4" type="primary">At4g21170</name>
    <name evidence="4" type="ORF">g.96241</name>
</gene>
<dbReference type="AlphaFoldDB" id="A0A1D1ZJV2"/>
<dbReference type="Pfam" id="PF13041">
    <property type="entry name" value="PPR_2"/>
    <property type="match status" value="1"/>
</dbReference>
<dbReference type="PROSITE" id="PS51375">
    <property type="entry name" value="PPR"/>
    <property type="match status" value="3"/>
</dbReference>
<feature type="repeat" description="PPR" evidence="3">
    <location>
        <begin position="358"/>
        <end position="392"/>
    </location>
</feature>
<name>A0A1D1ZJV2_9ARAE</name>
<dbReference type="Pfam" id="PF13812">
    <property type="entry name" value="PPR_3"/>
    <property type="match status" value="1"/>
</dbReference>
<dbReference type="Pfam" id="PF01535">
    <property type="entry name" value="PPR"/>
    <property type="match status" value="2"/>
</dbReference>
<dbReference type="InterPro" id="IPR050667">
    <property type="entry name" value="PPR-containing_protein"/>
</dbReference>
<sequence length="579" mass="64519">MLLKLQNPSRLLCFGYFSTVPASLQWRNRIHRSRLVAHVVSLLLQRKHWPALLLPCKPSLLAGFSADPTLFLQLLHRTQSQPHLALDFFRWAEATLGFQPDLRSRCKMVKILVDSGLLEPAKGVLEPALRSHRAPAVLDVADGLARRGQPGSALLGFLLEEYALLGRILDGLEAFRRIRASGCPPISRGCNLLLDRLISSGEIKMAWCFYAAVVRSGAAVDPRTWFLLARLLCKEGKLERALMLVDSSIFYNKVCHLVIDSYSRNGDFASAIRLLKTICEKDLRPGFGAYSSILDGGCRYKDAGVVGSCVRDMVVTGLLPTVPLLDYDLVIQRLCELEKTFAAEMFLERAWRAKVRLDNGTYSCLLRALSKVGRVVGAMRMYQIMSENGMTVKLSCLDVFLGAVCTGEPSAEGSQILKDAIGNGFVPSGSDISKYIASQCSKGWWEEANNLLNLVLEKGILPDTTCCASFIQRYCAYKLVDSAVTLLEKLKKLGGGLDVTSYNELLDSLTTERRLVEAIQVFDHMREQNVRNSTSFFIMITALCNEKELKKAMNLHDEMLKVRLKPDEHTYKHLISGFA</sequence>
<comment type="similarity">
    <text evidence="1">Belongs to the PPR family. P subfamily.</text>
</comment>
<reference evidence="4" key="1">
    <citation type="submission" date="2015-07" db="EMBL/GenBank/DDBJ databases">
        <title>Transcriptome Assembly of Anthurium amnicola.</title>
        <authorList>
            <person name="Suzuki J."/>
        </authorList>
    </citation>
    <scope>NUCLEOTIDE SEQUENCE</scope>
</reference>
<protein>
    <submittedName>
        <fullName evidence="4">Pentatricopeptide repeat-containing protein At4g21170</fullName>
    </submittedName>
</protein>
<dbReference type="Gene3D" id="1.25.40.10">
    <property type="entry name" value="Tetratricopeptide repeat domain"/>
    <property type="match status" value="3"/>
</dbReference>
<proteinExistence type="inferred from homology"/>
<feature type="repeat" description="PPR" evidence="3">
    <location>
        <begin position="532"/>
        <end position="566"/>
    </location>
</feature>
<accession>A0A1D1ZJV2</accession>
<evidence type="ECO:0000256" key="3">
    <source>
        <dbReference type="PROSITE-ProRule" id="PRU00708"/>
    </source>
</evidence>
<dbReference type="PANTHER" id="PTHR47939:SF2">
    <property type="entry name" value="OS03G0782900 PROTEIN"/>
    <property type="match status" value="1"/>
</dbReference>
<evidence type="ECO:0000256" key="2">
    <source>
        <dbReference type="ARBA" id="ARBA00022737"/>
    </source>
</evidence>
<keyword evidence="2" id="KW-0677">Repeat</keyword>
<dbReference type="EMBL" id="GDJX01000666">
    <property type="protein sequence ID" value="JAT67270.1"/>
    <property type="molecule type" value="Transcribed_RNA"/>
</dbReference>
<dbReference type="InterPro" id="IPR011990">
    <property type="entry name" value="TPR-like_helical_dom_sf"/>
</dbReference>
<feature type="repeat" description="PPR" evidence="3">
    <location>
        <begin position="498"/>
        <end position="528"/>
    </location>
</feature>
<dbReference type="PANTHER" id="PTHR47939">
    <property type="entry name" value="MEMBRANE-ASSOCIATED SALT-INDUCIBLE PROTEIN-LIKE"/>
    <property type="match status" value="1"/>
</dbReference>